<keyword evidence="2" id="KW-0812">Transmembrane</keyword>
<name>A0A9P1M4Z7_9DINO</name>
<feature type="transmembrane region" description="Helical" evidence="2">
    <location>
        <begin position="403"/>
        <end position="424"/>
    </location>
</feature>
<organism evidence="3">
    <name type="scientific">Cladocopium goreaui</name>
    <dbReference type="NCBI Taxonomy" id="2562237"/>
    <lineage>
        <taxon>Eukaryota</taxon>
        <taxon>Sar</taxon>
        <taxon>Alveolata</taxon>
        <taxon>Dinophyceae</taxon>
        <taxon>Suessiales</taxon>
        <taxon>Symbiodiniaceae</taxon>
        <taxon>Cladocopium</taxon>
    </lineage>
</organism>
<feature type="region of interest" description="Disordered" evidence="1">
    <location>
        <begin position="1"/>
        <end position="29"/>
    </location>
</feature>
<dbReference type="AlphaFoldDB" id="A0A9P1M4Z7"/>
<sequence length="649" mass="71547">MGVRASHYASLPCADPEESQRSWSEPTSDQEESDDLAWQISKFAVLGICAVCYAFGLTQALFIVEPPFYSTRQPPVQRSNLELISFLYKQGMPTASVAVLVFAVLLPSLKFGMTIILLLQPKQLSRQQLQRLCNCLSFISPYQMCDIFLVMLMLSYLNIGMSFEGSTYRCELCQGFTSFFIYCVASIIMAQMLQLELKEDPGGGPPAETFSARELSVRSTPRLAVGPMGPMGPVGPTPKPEPSDVGRLMLCGGTWLLCTILTLLVPLAPLSLQARAGGFILYRQDPTFLELFGSLLSQSPFFAYLEVAVVVVAPACALLSGLLETKLALPSAVRSFEKYVLQPLTMGDVAAVALCCLYLSIQEPWSNFVRLCVRLPSWPLTFFVFLAAGVSCAKLRHNARWPLWVEVITWTTFLMLCIGLWALGPREASMALRSVSELNQVLQKDLPALNHALLHQLPSSLGNCQELERMAFTRGCQNKELPVFEVPMLEIRCNFTWVKGIHTMNIEQATISERRNSSSEHRWALLLAGSFDDLQVHMQAMRFNRALLEGQVCCPKGLKWTLQVSAECKPGQIFSGNVTVDSFKTGDLNVMALHLSGALPGLTSLNLDLGPATRLLDSELRARLEALLLRSGDGAILTKLLNTVIANNG</sequence>
<evidence type="ECO:0000313" key="5">
    <source>
        <dbReference type="Proteomes" id="UP001152797"/>
    </source>
</evidence>
<reference evidence="3" key="1">
    <citation type="submission" date="2022-10" db="EMBL/GenBank/DDBJ databases">
        <authorList>
            <person name="Chen Y."/>
            <person name="Dougan E. K."/>
            <person name="Chan C."/>
            <person name="Rhodes N."/>
            <person name="Thang M."/>
        </authorList>
    </citation>
    <scope>NUCLEOTIDE SEQUENCE</scope>
</reference>
<feature type="transmembrane region" description="Helical" evidence="2">
    <location>
        <begin position="301"/>
        <end position="323"/>
    </location>
</feature>
<dbReference type="Pfam" id="PF04403">
    <property type="entry name" value="PqiA"/>
    <property type="match status" value="1"/>
</dbReference>
<accession>A0A9P1M4Z7</accession>
<feature type="transmembrane region" description="Helical" evidence="2">
    <location>
        <begin position="43"/>
        <end position="64"/>
    </location>
</feature>
<feature type="transmembrane region" description="Helical" evidence="2">
    <location>
        <begin position="131"/>
        <end position="156"/>
    </location>
</feature>
<feature type="transmembrane region" description="Helical" evidence="2">
    <location>
        <begin position="248"/>
        <end position="268"/>
    </location>
</feature>
<keyword evidence="2" id="KW-0472">Membrane</keyword>
<dbReference type="OrthoDB" id="10456133at2759"/>
<feature type="transmembrane region" description="Helical" evidence="2">
    <location>
        <begin position="344"/>
        <end position="361"/>
    </location>
</feature>
<feature type="non-terminal residue" evidence="3">
    <location>
        <position position="1"/>
    </location>
</feature>
<proteinExistence type="predicted"/>
<evidence type="ECO:0000256" key="1">
    <source>
        <dbReference type="SAM" id="MobiDB-lite"/>
    </source>
</evidence>
<keyword evidence="2" id="KW-1133">Transmembrane helix</keyword>
<feature type="transmembrane region" description="Helical" evidence="2">
    <location>
        <begin position="176"/>
        <end position="193"/>
    </location>
</feature>
<dbReference type="EMBL" id="CAMXCT020006805">
    <property type="protein sequence ID" value="CAL1173737.1"/>
    <property type="molecule type" value="Genomic_DNA"/>
</dbReference>
<comment type="caution">
    <text evidence="3">The sequence shown here is derived from an EMBL/GenBank/DDBJ whole genome shotgun (WGS) entry which is preliminary data.</text>
</comment>
<feature type="transmembrane region" description="Helical" evidence="2">
    <location>
        <begin position="373"/>
        <end position="391"/>
    </location>
</feature>
<gene>
    <name evidence="3" type="ORF">C1SCF055_LOCUS44782</name>
</gene>
<evidence type="ECO:0000256" key="2">
    <source>
        <dbReference type="SAM" id="Phobius"/>
    </source>
</evidence>
<dbReference type="EMBL" id="CAMXCT010006805">
    <property type="protein sequence ID" value="CAI4020362.1"/>
    <property type="molecule type" value="Genomic_DNA"/>
</dbReference>
<evidence type="ECO:0000313" key="3">
    <source>
        <dbReference type="EMBL" id="CAI4020362.1"/>
    </source>
</evidence>
<evidence type="ECO:0000313" key="4">
    <source>
        <dbReference type="EMBL" id="CAL1173737.1"/>
    </source>
</evidence>
<reference evidence="4" key="2">
    <citation type="submission" date="2024-04" db="EMBL/GenBank/DDBJ databases">
        <authorList>
            <person name="Chen Y."/>
            <person name="Shah S."/>
            <person name="Dougan E. K."/>
            <person name="Thang M."/>
            <person name="Chan C."/>
        </authorList>
    </citation>
    <scope>NUCLEOTIDE SEQUENCE [LARGE SCALE GENOMIC DNA]</scope>
</reference>
<dbReference type="InterPro" id="IPR007498">
    <property type="entry name" value="PqiA-like"/>
</dbReference>
<protein>
    <submittedName>
        <fullName evidence="3">Uncharacterized protein</fullName>
    </submittedName>
</protein>
<dbReference type="Proteomes" id="UP001152797">
    <property type="component" value="Unassembled WGS sequence"/>
</dbReference>
<feature type="transmembrane region" description="Helical" evidence="2">
    <location>
        <begin position="95"/>
        <end position="119"/>
    </location>
</feature>
<keyword evidence="5" id="KW-1185">Reference proteome</keyword>
<dbReference type="EMBL" id="CAMXCT030006805">
    <property type="protein sequence ID" value="CAL4807674.1"/>
    <property type="molecule type" value="Genomic_DNA"/>
</dbReference>